<organism evidence="1 2">
    <name type="scientific">Cichorium intybus</name>
    <name type="common">Chicory</name>
    <dbReference type="NCBI Taxonomy" id="13427"/>
    <lineage>
        <taxon>Eukaryota</taxon>
        <taxon>Viridiplantae</taxon>
        <taxon>Streptophyta</taxon>
        <taxon>Embryophyta</taxon>
        <taxon>Tracheophyta</taxon>
        <taxon>Spermatophyta</taxon>
        <taxon>Magnoliopsida</taxon>
        <taxon>eudicotyledons</taxon>
        <taxon>Gunneridae</taxon>
        <taxon>Pentapetalae</taxon>
        <taxon>asterids</taxon>
        <taxon>campanulids</taxon>
        <taxon>Asterales</taxon>
        <taxon>Asteraceae</taxon>
        <taxon>Cichorioideae</taxon>
        <taxon>Cichorieae</taxon>
        <taxon>Cichoriinae</taxon>
        <taxon>Cichorium</taxon>
    </lineage>
</organism>
<proteinExistence type="predicted"/>
<evidence type="ECO:0000313" key="1">
    <source>
        <dbReference type="EMBL" id="KAI3752519.1"/>
    </source>
</evidence>
<evidence type="ECO:0000313" key="2">
    <source>
        <dbReference type="Proteomes" id="UP001055811"/>
    </source>
</evidence>
<accession>A0ACB9E0Q3</accession>
<keyword evidence="2" id="KW-1185">Reference proteome</keyword>
<gene>
    <name evidence="1" type="ORF">L2E82_24553</name>
</gene>
<comment type="caution">
    <text evidence="1">The sequence shown here is derived from an EMBL/GenBank/DDBJ whole genome shotgun (WGS) entry which is preliminary data.</text>
</comment>
<protein>
    <submittedName>
        <fullName evidence="1">Uncharacterized protein</fullName>
    </submittedName>
</protein>
<dbReference type="EMBL" id="CM042012">
    <property type="protein sequence ID" value="KAI3752519.1"/>
    <property type="molecule type" value="Genomic_DNA"/>
</dbReference>
<reference evidence="1 2" key="2">
    <citation type="journal article" date="2022" name="Mol. Ecol. Resour.">
        <title>The genomes of chicory, endive, great burdock and yacon provide insights into Asteraceae paleo-polyploidization history and plant inulin production.</title>
        <authorList>
            <person name="Fan W."/>
            <person name="Wang S."/>
            <person name="Wang H."/>
            <person name="Wang A."/>
            <person name="Jiang F."/>
            <person name="Liu H."/>
            <person name="Zhao H."/>
            <person name="Xu D."/>
            <person name="Zhang Y."/>
        </authorList>
    </citation>
    <scope>NUCLEOTIDE SEQUENCE [LARGE SCALE GENOMIC DNA]</scope>
    <source>
        <strain evidence="2">cv. Punajuju</strain>
        <tissue evidence="1">Leaves</tissue>
    </source>
</reference>
<name>A0ACB9E0Q3_CICIN</name>
<dbReference type="Proteomes" id="UP001055811">
    <property type="component" value="Linkage Group LG04"/>
</dbReference>
<reference evidence="2" key="1">
    <citation type="journal article" date="2022" name="Mol. Ecol. Resour.">
        <title>The genomes of chicory, endive, great burdock and yacon provide insights into Asteraceae palaeo-polyploidization history and plant inulin production.</title>
        <authorList>
            <person name="Fan W."/>
            <person name="Wang S."/>
            <person name="Wang H."/>
            <person name="Wang A."/>
            <person name="Jiang F."/>
            <person name="Liu H."/>
            <person name="Zhao H."/>
            <person name="Xu D."/>
            <person name="Zhang Y."/>
        </authorList>
    </citation>
    <scope>NUCLEOTIDE SEQUENCE [LARGE SCALE GENOMIC DNA]</scope>
    <source>
        <strain evidence="2">cv. Punajuju</strain>
    </source>
</reference>
<sequence>MAEITVPVSNEQVQSEEEKLKYLTFVQVAAKNAVPYASKAYDYAKENSGTLKPGVEAIEGTLKTVMTPALETFHDVPAKALKFVDRKVDESVTKAMSTTVANDIKNHGVVETASGLAKSAYTIIEPTAKELLVKYEPVLQEQAASAWQSLNKITFFRNVAKVVIPIAAFLSETYNETVQKTAEDGCQVSSYQPLVPTEKIAKVFKAPDGETELEPAEGWFTVEKEL</sequence>